<dbReference type="EMBL" id="CP000555">
    <property type="protein sequence ID" value="ABM95257.1"/>
    <property type="molecule type" value="Genomic_DNA"/>
</dbReference>
<dbReference type="RefSeq" id="WP_011829894.1">
    <property type="nucleotide sequence ID" value="NC_008825.1"/>
</dbReference>
<reference evidence="2 3" key="1">
    <citation type="journal article" date="2007" name="J. Bacteriol.">
        <title>Whole-genome analysis of the methyl tert-butyl ether-degrading beta-proteobacterium Methylibium petroleiphilum PM1.</title>
        <authorList>
            <person name="Kane S.R."/>
            <person name="Chakicherla A.Y."/>
            <person name="Chain P.S.G."/>
            <person name="Schmidt R."/>
            <person name="Shin M.W."/>
            <person name="Legler T.C."/>
            <person name="Scow K.M."/>
            <person name="Larimer F.W."/>
            <person name="Lucas S.M."/>
            <person name="Richardson P.M."/>
            <person name="Hristova K.R."/>
        </authorList>
    </citation>
    <scope>NUCLEOTIDE SEQUENCE [LARGE SCALE GENOMIC DNA]</scope>
    <source>
        <strain evidence="3">ATCC BAA-1232 / LMG 22953 / PM1</strain>
    </source>
</reference>
<dbReference type="AlphaFoldDB" id="A2SI68"/>
<sequence length="199" mass="21820">MSVDAERPAPLMHAWRHPAPKGAAGRCIGARTDLPVDRRKAKRLAHRIRAIARREGLPRAVATSPLARCRDVGRWLRRFGFRHVVDAQLAELDFGRWDGRCWEAIDAAEIAAWSADLVGHAPGGGESVRVLLSRVRAVHARAPAALLVTHGGWLSAAVWLALGEAHAPTAATWPKAPGYGRRVILWRLQAPALHRPSDR</sequence>
<dbReference type="eggNOG" id="COG0406">
    <property type="taxonomic scope" value="Bacteria"/>
</dbReference>
<protein>
    <submittedName>
        <fullName evidence="2">Fructose-2,6-biphosphatase</fullName>
    </submittedName>
</protein>
<dbReference type="Gene3D" id="3.40.50.1240">
    <property type="entry name" value="Phosphoglycerate mutase-like"/>
    <property type="match status" value="1"/>
</dbReference>
<gene>
    <name evidence="2" type="primary">gmpB</name>
    <name evidence="2" type="ordered locus">Mpe_A2301</name>
</gene>
<organism evidence="2 3">
    <name type="scientific">Methylibium petroleiphilum (strain ATCC BAA-1232 / LMG 22953 / PM1)</name>
    <dbReference type="NCBI Taxonomy" id="420662"/>
    <lineage>
        <taxon>Bacteria</taxon>
        <taxon>Pseudomonadati</taxon>
        <taxon>Pseudomonadota</taxon>
        <taxon>Betaproteobacteria</taxon>
        <taxon>Burkholderiales</taxon>
        <taxon>Sphaerotilaceae</taxon>
        <taxon>Methylibium</taxon>
    </lineage>
</organism>
<evidence type="ECO:0000313" key="2">
    <source>
        <dbReference type="EMBL" id="ABM95257.1"/>
    </source>
</evidence>
<accession>A2SI68</accession>
<feature type="region of interest" description="Disordered" evidence="1">
    <location>
        <begin position="1"/>
        <end position="23"/>
    </location>
</feature>
<dbReference type="STRING" id="420662.Mpe_A2301"/>
<evidence type="ECO:0000256" key="1">
    <source>
        <dbReference type="SAM" id="MobiDB-lite"/>
    </source>
</evidence>
<dbReference type="HOGENOM" id="CLU_033323_8_3_4"/>
<proteinExistence type="predicted"/>
<dbReference type="InterPro" id="IPR029033">
    <property type="entry name" value="His_PPase_superfam"/>
</dbReference>
<dbReference type="SMART" id="SM00855">
    <property type="entry name" value="PGAM"/>
    <property type="match status" value="1"/>
</dbReference>
<dbReference type="Pfam" id="PF00300">
    <property type="entry name" value="His_Phos_1"/>
    <property type="match status" value="1"/>
</dbReference>
<dbReference type="KEGG" id="mpt:Mpe_A2301"/>
<keyword evidence="3" id="KW-1185">Reference proteome</keyword>
<evidence type="ECO:0000313" key="3">
    <source>
        <dbReference type="Proteomes" id="UP000000366"/>
    </source>
</evidence>
<dbReference type="SUPFAM" id="SSF53254">
    <property type="entry name" value="Phosphoglycerate mutase-like"/>
    <property type="match status" value="1"/>
</dbReference>
<dbReference type="Proteomes" id="UP000000366">
    <property type="component" value="Chromosome"/>
</dbReference>
<name>A2SI68_METPP</name>
<dbReference type="InterPro" id="IPR013078">
    <property type="entry name" value="His_Pase_superF_clade-1"/>
</dbReference>